<evidence type="ECO:0000256" key="4">
    <source>
        <dbReference type="ARBA" id="ARBA00022793"/>
    </source>
</evidence>
<comment type="pathway">
    <text evidence="1">Pyrimidine metabolism; UMP biosynthesis via de novo pathway; UMP from orotate: step 2/2.</text>
</comment>
<dbReference type="GO" id="GO:0006207">
    <property type="term" value="P:'de novo' pyrimidine nucleobase biosynthetic process"/>
    <property type="evidence" value="ECO:0007669"/>
    <property type="project" value="InterPro"/>
</dbReference>
<dbReference type="Gene3D" id="3.20.20.70">
    <property type="entry name" value="Aldolase class I"/>
    <property type="match status" value="1"/>
</dbReference>
<gene>
    <name evidence="11" type="primary">pyrF</name>
    <name evidence="11" type="ORF">EYH02_01955</name>
</gene>
<dbReference type="Proteomes" id="UP000605805">
    <property type="component" value="Unassembled WGS sequence"/>
</dbReference>
<evidence type="ECO:0000256" key="3">
    <source>
        <dbReference type="ARBA" id="ARBA00021923"/>
    </source>
</evidence>
<keyword evidence="6 11" id="KW-0456">Lyase</keyword>
<feature type="binding site" evidence="9">
    <location>
        <position position="33"/>
    </location>
    <ligand>
        <name>substrate</name>
    </ligand>
</feature>
<feature type="active site" description="For OMPdecase activity" evidence="8">
    <location>
        <position position="66"/>
    </location>
</feature>
<evidence type="ECO:0000256" key="6">
    <source>
        <dbReference type="ARBA" id="ARBA00023239"/>
    </source>
</evidence>
<dbReference type="InterPro" id="IPR013785">
    <property type="entry name" value="Aldolase_TIM"/>
</dbReference>
<sequence length="227" mass="24592">MLIVALDPPTGLDAFKWISTRLRLLEGIVSGFKIGLPALLRLGIDRVREIVKTYSSKDLLLIADLKLADVGFVMKLSAEVISYAGFNAIIAHSFIGVEGALEVLAQRCRELGLRLITVVSMTHPAASKMFDPILEQLINIAKEVGSWGIVVPATRPNVIRRARQLVGSEIKILAPGVGAQGATPGEAICSGADYEIVGRSITYSEDPYRAALQILSEQRERVARCRG</sequence>
<dbReference type="PANTHER" id="PTHR32119">
    <property type="entry name" value="OROTIDINE 5'-PHOSPHATE DECARBOXYLASE"/>
    <property type="match status" value="1"/>
</dbReference>
<evidence type="ECO:0000256" key="8">
    <source>
        <dbReference type="PIRSR" id="PIRSR614732-1"/>
    </source>
</evidence>
<evidence type="ECO:0000256" key="1">
    <source>
        <dbReference type="ARBA" id="ARBA00004861"/>
    </source>
</evidence>
<evidence type="ECO:0000313" key="12">
    <source>
        <dbReference type="Proteomes" id="UP000605805"/>
    </source>
</evidence>
<evidence type="ECO:0000256" key="5">
    <source>
        <dbReference type="ARBA" id="ARBA00022975"/>
    </source>
</evidence>
<organism evidence="11 12">
    <name type="scientific">Ignisphaera aggregans</name>
    <dbReference type="NCBI Taxonomy" id="334771"/>
    <lineage>
        <taxon>Archaea</taxon>
        <taxon>Thermoproteota</taxon>
        <taxon>Thermoprotei</taxon>
        <taxon>Desulfurococcales</taxon>
        <taxon>Desulfurococcaceae</taxon>
        <taxon>Ignisphaera</taxon>
    </lineage>
</organism>
<dbReference type="GO" id="GO:0005829">
    <property type="term" value="C:cytosol"/>
    <property type="evidence" value="ECO:0007669"/>
    <property type="project" value="TreeGrafter"/>
</dbReference>
<protein>
    <recommendedName>
        <fullName evidence="3">Orotidine 5'-phosphate decarboxylase</fullName>
        <ecNumber evidence="2">4.1.1.23</ecNumber>
    </recommendedName>
    <alternativeName>
        <fullName evidence="7">OMP decarboxylase</fullName>
    </alternativeName>
</protein>
<feature type="binding site" evidence="9">
    <location>
        <position position="7"/>
    </location>
    <ligand>
        <name>substrate</name>
    </ligand>
</feature>
<dbReference type="AlphaFoldDB" id="A0A832YSC8"/>
<dbReference type="CDD" id="cd04725">
    <property type="entry name" value="OMP_decarboxylase_like"/>
    <property type="match status" value="1"/>
</dbReference>
<feature type="binding site" evidence="9">
    <location>
        <position position="198"/>
    </location>
    <ligand>
        <name>substrate</name>
    </ligand>
</feature>
<evidence type="ECO:0000313" key="11">
    <source>
        <dbReference type="EMBL" id="HIP56820.1"/>
    </source>
</evidence>
<evidence type="ECO:0000256" key="7">
    <source>
        <dbReference type="ARBA" id="ARBA00033428"/>
    </source>
</evidence>
<feature type="binding site" evidence="9">
    <location>
        <position position="122"/>
    </location>
    <ligand>
        <name>substrate</name>
    </ligand>
</feature>
<reference evidence="11" key="1">
    <citation type="journal article" date="2020" name="ISME J.">
        <title>Gammaproteobacteria mediating utilization of methyl-, sulfur- and petroleum organic compounds in deep ocean hydrothermal plumes.</title>
        <authorList>
            <person name="Zhou Z."/>
            <person name="Liu Y."/>
            <person name="Pan J."/>
            <person name="Cron B.R."/>
            <person name="Toner B.M."/>
            <person name="Anantharaman K."/>
            <person name="Breier J.A."/>
            <person name="Dick G.J."/>
            <person name="Li M."/>
        </authorList>
    </citation>
    <scope>NUCLEOTIDE SEQUENCE</scope>
    <source>
        <strain evidence="11">SZUA-1435</strain>
    </source>
</reference>
<feature type="active site" description="For OMPdecase activity" evidence="8">
    <location>
        <position position="69"/>
    </location>
</feature>
<dbReference type="UniPathway" id="UPA00070">
    <property type="reaction ID" value="UER00120"/>
</dbReference>
<name>A0A832YSC8_9CREN</name>
<feature type="domain" description="Orotidine 5'-phosphate decarboxylase" evidence="10">
    <location>
        <begin position="1"/>
        <end position="214"/>
    </location>
</feature>
<dbReference type="PANTHER" id="PTHR32119:SF2">
    <property type="entry name" value="OROTIDINE 5'-PHOSPHATE DECARBOXYLASE"/>
    <property type="match status" value="1"/>
</dbReference>
<dbReference type="GO" id="GO:0004590">
    <property type="term" value="F:orotidine-5'-phosphate decarboxylase activity"/>
    <property type="evidence" value="ECO:0007669"/>
    <property type="project" value="UniProtKB-EC"/>
</dbReference>
<evidence type="ECO:0000259" key="10">
    <source>
        <dbReference type="SMART" id="SM00934"/>
    </source>
</evidence>
<dbReference type="EMBL" id="DQTV01000039">
    <property type="protein sequence ID" value="HIP56820.1"/>
    <property type="molecule type" value="Genomic_DNA"/>
</dbReference>
<dbReference type="InterPro" id="IPR001754">
    <property type="entry name" value="OMPdeCOase_dom"/>
</dbReference>
<feature type="active site" description="For OMPdecase activity" evidence="8">
    <location>
        <position position="64"/>
    </location>
</feature>
<keyword evidence="4" id="KW-0210">Decarboxylase</keyword>
<comment type="caution">
    <text evidence="11">The sequence shown here is derived from an EMBL/GenBank/DDBJ whole genome shotgun (WGS) entry which is preliminary data.</text>
</comment>
<proteinExistence type="predicted"/>
<dbReference type="SMART" id="SM00934">
    <property type="entry name" value="OMPdecase"/>
    <property type="match status" value="1"/>
</dbReference>
<dbReference type="GO" id="GO:0044205">
    <property type="term" value="P:'de novo' UMP biosynthetic process"/>
    <property type="evidence" value="ECO:0007669"/>
    <property type="project" value="UniProtKB-UniPathway"/>
</dbReference>
<dbReference type="EC" id="4.1.1.23" evidence="2"/>
<evidence type="ECO:0000256" key="9">
    <source>
        <dbReference type="PIRSR" id="PIRSR614732-2"/>
    </source>
</evidence>
<dbReference type="SUPFAM" id="SSF51366">
    <property type="entry name" value="Ribulose-phoshate binding barrel"/>
    <property type="match status" value="1"/>
</dbReference>
<dbReference type="Pfam" id="PF00215">
    <property type="entry name" value="OMPdecase"/>
    <property type="match status" value="1"/>
</dbReference>
<dbReference type="NCBIfam" id="TIGR01740">
    <property type="entry name" value="pyrF"/>
    <property type="match status" value="1"/>
</dbReference>
<evidence type="ECO:0000256" key="2">
    <source>
        <dbReference type="ARBA" id="ARBA00012321"/>
    </source>
</evidence>
<feature type="binding site" evidence="9">
    <location>
        <position position="199"/>
    </location>
    <ligand>
        <name>substrate</name>
    </ligand>
</feature>
<dbReference type="InterPro" id="IPR014732">
    <property type="entry name" value="OMPdecase"/>
</dbReference>
<keyword evidence="5" id="KW-0665">Pyrimidine biosynthesis</keyword>
<accession>A0A832YSC8</accession>
<dbReference type="InterPro" id="IPR011060">
    <property type="entry name" value="RibuloseP-bd_barrel"/>
</dbReference>